<dbReference type="Gene3D" id="2.30.130.30">
    <property type="entry name" value="Hypothetical protein"/>
    <property type="match status" value="1"/>
</dbReference>
<dbReference type="OMA" id="FITKVYY"/>
<gene>
    <name evidence="2" type="ORF">HC235_09500</name>
</gene>
<dbReference type="EMBL" id="JAAVJF010000004">
    <property type="protein sequence ID" value="NYR16158.1"/>
    <property type="molecule type" value="Genomic_DNA"/>
</dbReference>
<dbReference type="RefSeq" id="WP_011901743.1">
    <property type="nucleotide sequence ID" value="NZ_JAAVJF010000004.1"/>
</dbReference>
<dbReference type="Proteomes" id="UP000554766">
    <property type="component" value="Unassembled WGS sequence"/>
</dbReference>
<keyword evidence="3" id="KW-1185">Reference proteome</keyword>
<name>A0A7L4PB53_9CREN</name>
<dbReference type="AlphaFoldDB" id="A0A7L4PB53"/>
<reference evidence="2 3" key="1">
    <citation type="journal article" date="2020" name="Nat. Commun.">
        <title>The structures of two archaeal type IV pili illuminate evolutionary relationships.</title>
        <authorList>
            <person name="Wang F."/>
            <person name="Baquero D.P."/>
            <person name="Su Z."/>
            <person name="Beltran L.C."/>
            <person name="Prangishvili D."/>
            <person name="Krupovic M."/>
            <person name="Egelman E.H."/>
        </authorList>
    </citation>
    <scope>NUCLEOTIDE SEQUENCE [LARGE SCALE GENOMIC DNA]</scope>
    <source>
        <strain evidence="2 3">2GA</strain>
    </source>
</reference>
<evidence type="ECO:0000313" key="2">
    <source>
        <dbReference type="EMBL" id="NYR16158.1"/>
    </source>
</evidence>
<dbReference type="PANTHER" id="PTHR42250:SF1">
    <property type="entry name" value="ASCH DOMAIN-CONTAINING PROTEIN"/>
    <property type="match status" value="1"/>
</dbReference>
<dbReference type="InterPro" id="IPR015947">
    <property type="entry name" value="PUA-like_sf"/>
</dbReference>
<dbReference type="SMART" id="SM01022">
    <property type="entry name" value="ASCH"/>
    <property type="match status" value="1"/>
</dbReference>
<dbReference type="SUPFAM" id="SSF88697">
    <property type="entry name" value="PUA domain-like"/>
    <property type="match status" value="1"/>
</dbReference>
<evidence type="ECO:0000259" key="1">
    <source>
        <dbReference type="SMART" id="SM01022"/>
    </source>
</evidence>
<sequence length="124" mass="13951">MGRDVGLGPYMRFKKKYLDAVLAGRKRVTVRYGIVRPRFSLVYVVCCGEIYGEALITRVVYTKMGSLGDDVVSAEGMETREELMGELREIYGDVSDDDPVSVIYFTLVRKYDKPVPLAHGRGGY</sequence>
<comment type="caution">
    <text evidence="2">The sequence shown here is derived from an EMBL/GenBank/DDBJ whole genome shotgun (WGS) entry which is preliminary data.</text>
</comment>
<protein>
    <submittedName>
        <fullName evidence="2">ASCH domain-containing protein</fullName>
    </submittedName>
</protein>
<dbReference type="GeneID" id="5055633"/>
<proteinExistence type="predicted"/>
<organism evidence="2 3">
    <name type="scientific">Pyrobaculum arsenaticum</name>
    <dbReference type="NCBI Taxonomy" id="121277"/>
    <lineage>
        <taxon>Archaea</taxon>
        <taxon>Thermoproteota</taxon>
        <taxon>Thermoprotei</taxon>
        <taxon>Thermoproteales</taxon>
        <taxon>Thermoproteaceae</taxon>
        <taxon>Pyrobaculum</taxon>
    </lineage>
</organism>
<feature type="domain" description="ASCH" evidence="1">
    <location>
        <begin position="11"/>
        <end position="109"/>
    </location>
</feature>
<dbReference type="Pfam" id="PF04266">
    <property type="entry name" value="ASCH"/>
    <property type="match status" value="1"/>
</dbReference>
<dbReference type="CDD" id="cd06552">
    <property type="entry name" value="ASCH_yqfb_like"/>
    <property type="match status" value="1"/>
</dbReference>
<dbReference type="InterPro" id="IPR007374">
    <property type="entry name" value="ASCH_domain"/>
</dbReference>
<dbReference type="PANTHER" id="PTHR42250">
    <property type="entry name" value="ASCH DOMAIN-CONTAINING PROTEIN"/>
    <property type="match status" value="1"/>
</dbReference>
<accession>A0A7L4PB53</accession>
<evidence type="ECO:0000313" key="3">
    <source>
        <dbReference type="Proteomes" id="UP000554766"/>
    </source>
</evidence>